<evidence type="ECO:0000313" key="1">
    <source>
        <dbReference type="EMBL" id="OEG15246.1"/>
    </source>
</evidence>
<evidence type="ECO:0008006" key="3">
    <source>
        <dbReference type="Google" id="ProtNLM"/>
    </source>
</evidence>
<accession>A0A1E5GRD7</accession>
<comment type="caution">
    <text evidence="1">The sequence shown here is derived from an EMBL/GenBank/DDBJ whole genome shotgun (WGS) entry which is preliminary data.</text>
</comment>
<name>A0A1E5GRD7_9ENTE</name>
<evidence type="ECO:0000313" key="2">
    <source>
        <dbReference type="Proteomes" id="UP000094764"/>
    </source>
</evidence>
<organism evidence="1 2">
    <name type="scientific">Enterococcus quebecensis</name>
    <dbReference type="NCBI Taxonomy" id="903983"/>
    <lineage>
        <taxon>Bacteria</taxon>
        <taxon>Bacillati</taxon>
        <taxon>Bacillota</taxon>
        <taxon>Bacilli</taxon>
        <taxon>Lactobacillales</taxon>
        <taxon>Enterococcaceae</taxon>
        <taxon>Enterococcus</taxon>
    </lineage>
</organism>
<sequence length="127" mass="14436">MKKRNSIIIVGLCLLVFLGVGGKYYMGEKEKELIEIERQSIVILKQTFSDIKEVKIEKTGHNKATGSYRMFVEVINNIGESVKFTYSFWKERDEIGSYGIVNTNVQKEGITDSKVKVTYSDGKEGEI</sequence>
<dbReference type="AlphaFoldDB" id="A0A1E5GRD7"/>
<dbReference type="Proteomes" id="UP000094764">
    <property type="component" value="Unassembled WGS sequence"/>
</dbReference>
<protein>
    <recommendedName>
        <fullName evidence="3">DUF1433 domain-containing protein</fullName>
    </recommendedName>
</protein>
<dbReference type="STRING" id="903983.BCR23_10450"/>
<dbReference type="EMBL" id="MIKB01000016">
    <property type="protein sequence ID" value="OEG15246.1"/>
    <property type="molecule type" value="Genomic_DNA"/>
</dbReference>
<gene>
    <name evidence="1" type="ORF">BCR23_10450</name>
</gene>
<dbReference type="OrthoDB" id="2193136at2"/>
<keyword evidence="2" id="KW-1185">Reference proteome</keyword>
<proteinExistence type="predicted"/>
<reference evidence="2" key="1">
    <citation type="submission" date="2016-09" db="EMBL/GenBank/DDBJ databases">
        <authorList>
            <person name="Gulvik C.A."/>
        </authorList>
    </citation>
    <scope>NUCLEOTIDE SEQUENCE [LARGE SCALE GENOMIC DNA]</scope>
    <source>
        <strain evidence="2">LMG 26306</strain>
    </source>
</reference>